<dbReference type="InterPro" id="IPR016181">
    <property type="entry name" value="Acyl_CoA_acyltransferase"/>
</dbReference>
<dbReference type="EMBL" id="CP049886">
    <property type="protein sequence ID" value="QIL46393.1"/>
    <property type="molecule type" value="Genomic_DNA"/>
</dbReference>
<dbReference type="PANTHER" id="PTHR42919">
    <property type="entry name" value="N-ALPHA-ACETYLTRANSFERASE"/>
    <property type="match status" value="1"/>
</dbReference>
<dbReference type="RefSeq" id="WP_166007782.1">
    <property type="nucleotide sequence ID" value="NZ_CP049886.1"/>
</dbReference>
<feature type="domain" description="N-acetyltransferase" evidence="1">
    <location>
        <begin position="27"/>
        <end position="174"/>
    </location>
</feature>
<accession>A0A6G8AN88</accession>
<dbReference type="GO" id="GO:0005840">
    <property type="term" value="C:ribosome"/>
    <property type="evidence" value="ECO:0007669"/>
    <property type="project" value="UniProtKB-KW"/>
</dbReference>
<gene>
    <name evidence="2" type="primary">rimI</name>
    <name evidence="2" type="ORF">G7081_04585</name>
</gene>
<dbReference type="InterPro" id="IPR000182">
    <property type="entry name" value="GNAT_dom"/>
</dbReference>
<dbReference type="PANTHER" id="PTHR42919:SF20">
    <property type="entry name" value="GCN5-RELATED N-ACETYLTRANSFERASE 10, CHLOROPLASTIC"/>
    <property type="match status" value="1"/>
</dbReference>
<dbReference type="Pfam" id="PF00583">
    <property type="entry name" value="Acetyltransf_1"/>
    <property type="match status" value="1"/>
</dbReference>
<evidence type="ECO:0000313" key="2">
    <source>
        <dbReference type="EMBL" id="QIL46393.1"/>
    </source>
</evidence>
<dbReference type="PROSITE" id="PS51186">
    <property type="entry name" value="GNAT"/>
    <property type="match status" value="1"/>
</dbReference>
<evidence type="ECO:0000313" key="3">
    <source>
        <dbReference type="Proteomes" id="UP000500890"/>
    </source>
</evidence>
<dbReference type="CDD" id="cd04301">
    <property type="entry name" value="NAT_SF"/>
    <property type="match status" value="1"/>
</dbReference>
<dbReference type="SUPFAM" id="SSF55729">
    <property type="entry name" value="Acyl-CoA N-acyltransferases (Nat)"/>
    <property type="match status" value="1"/>
</dbReference>
<organism evidence="2 3">
    <name type="scientific">Vagococcus coleopterorum</name>
    <dbReference type="NCBI Taxonomy" id="2714946"/>
    <lineage>
        <taxon>Bacteria</taxon>
        <taxon>Bacillati</taxon>
        <taxon>Bacillota</taxon>
        <taxon>Bacilli</taxon>
        <taxon>Lactobacillales</taxon>
        <taxon>Enterococcaceae</taxon>
        <taxon>Vagococcus</taxon>
    </lineage>
</organism>
<keyword evidence="2" id="KW-0808">Transferase</keyword>
<keyword evidence="3" id="KW-1185">Reference proteome</keyword>
<proteinExistence type="predicted"/>
<dbReference type="Gene3D" id="3.40.630.30">
    <property type="match status" value="1"/>
</dbReference>
<dbReference type="InterPro" id="IPR051556">
    <property type="entry name" value="N-term/lysine_N-AcTrnsfr"/>
</dbReference>
<dbReference type="AlphaFoldDB" id="A0A6G8AN88"/>
<dbReference type="Proteomes" id="UP000500890">
    <property type="component" value="Chromosome"/>
</dbReference>
<reference evidence="2 3" key="1">
    <citation type="submission" date="2020-03" db="EMBL/GenBank/DDBJ databases">
        <title>Vagococcus sp. nov., isolated from beetles.</title>
        <authorList>
            <person name="Hyun D.-W."/>
            <person name="Bae J.-W."/>
        </authorList>
    </citation>
    <scope>NUCLEOTIDE SEQUENCE [LARGE SCALE GENOMIC DNA]</scope>
    <source>
        <strain evidence="2 3">HDW17A</strain>
    </source>
</reference>
<evidence type="ECO:0000259" key="1">
    <source>
        <dbReference type="PROSITE" id="PS51186"/>
    </source>
</evidence>
<dbReference type="GO" id="GO:0008080">
    <property type="term" value="F:N-acetyltransferase activity"/>
    <property type="evidence" value="ECO:0007669"/>
    <property type="project" value="InterPro"/>
</dbReference>
<keyword evidence="2" id="KW-0689">Ribosomal protein</keyword>
<keyword evidence="2" id="KW-0687">Ribonucleoprotein</keyword>
<dbReference type="KEGG" id="vah:G7081_04585"/>
<protein>
    <submittedName>
        <fullName evidence="2">Ribosomal protein S18-alanine N-acetyltransferase</fullName>
    </submittedName>
</protein>
<dbReference type="InterPro" id="IPR006464">
    <property type="entry name" value="AcTrfase_RimI/Ard1"/>
</dbReference>
<dbReference type="GO" id="GO:0007064">
    <property type="term" value="P:mitotic sister chromatid cohesion"/>
    <property type="evidence" value="ECO:0007669"/>
    <property type="project" value="TreeGrafter"/>
</dbReference>
<dbReference type="GO" id="GO:0031415">
    <property type="term" value="C:NatA complex"/>
    <property type="evidence" value="ECO:0007669"/>
    <property type="project" value="TreeGrafter"/>
</dbReference>
<sequence length="176" mass="20529">MTMINNKERLVQRVMPERPVEINGQEFLFKEIGYQDIKKLMQLQKEVYRGRIPWSRAAFLEEMNEAAPVFYMMLMVAKEPVAFVTARFAEGVGQISNLVVSSDFQRQGLASFLLEQVKEIGCVYGVEKLTLEVRVSNTAAQELYAKLGFETIDQIENYYYKEKEDAYKMHYLLEEK</sequence>
<dbReference type="NCBIfam" id="TIGR01575">
    <property type="entry name" value="rimI"/>
    <property type="match status" value="1"/>
</dbReference>
<name>A0A6G8AN88_9ENTE</name>